<keyword evidence="7" id="KW-1185">Reference proteome</keyword>
<feature type="domain" description="UDP-glucose/GDP-mannose dehydrogenase C-terminal" evidence="5">
    <location>
        <begin position="301"/>
        <end position="408"/>
    </location>
</feature>
<dbReference type="InterPro" id="IPR028357">
    <property type="entry name" value="UDPglc_DH_bac"/>
</dbReference>
<protein>
    <recommendedName>
        <fullName evidence="1 3">UDP-glucose 6-dehydrogenase</fullName>
        <ecNumber evidence="3">1.1.1.22</ecNumber>
    </recommendedName>
</protein>
<dbReference type="PIRSF" id="PIRSF000124">
    <property type="entry name" value="UDPglc_GDPman_dh"/>
    <property type="match status" value="1"/>
</dbReference>
<dbReference type="Gene3D" id="3.40.50.720">
    <property type="entry name" value="NAD(P)-binding Rossmann-like Domain"/>
    <property type="match status" value="2"/>
</dbReference>
<comment type="caution">
    <text evidence="6">The sequence shown here is derived from an EMBL/GenBank/DDBJ whole genome shotgun (WGS) entry which is preliminary data.</text>
</comment>
<dbReference type="OrthoDB" id="9803238at2"/>
<name>A0A1T4S999_9GAMM</name>
<comment type="catalytic activity">
    <reaction evidence="3">
        <text>UDP-alpha-D-glucose + 2 NAD(+) + H2O = UDP-alpha-D-glucuronate + 2 NADH + 3 H(+)</text>
        <dbReference type="Rhea" id="RHEA:23596"/>
        <dbReference type="ChEBI" id="CHEBI:15377"/>
        <dbReference type="ChEBI" id="CHEBI:15378"/>
        <dbReference type="ChEBI" id="CHEBI:57540"/>
        <dbReference type="ChEBI" id="CHEBI:57945"/>
        <dbReference type="ChEBI" id="CHEBI:58052"/>
        <dbReference type="ChEBI" id="CHEBI:58885"/>
        <dbReference type="EC" id="1.1.1.22"/>
    </reaction>
</comment>
<evidence type="ECO:0000256" key="2">
    <source>
        <dbReference type="ARBA" id="ARBA00023002"/>
    </source>
</evidence>
<dbReference type="Pfam" id="PF03720">
    <property type="entry name" value="UDPG_MGDP_dh_C"/>
    <property type="match status" value="1"/>
</dbReference>
<comment type="similarity">
    <text evidence="3">Belongs to the UDP-glucose/GDP-mannose dehydrogenase family.</text>
</comment>
<gene>
    <name evidence="6" type="ORF">BTE48_14640</name>
</gene>
<feature type="binding site" evidence="4">
    <location>
        <position position="192"/>
    </location>
    <ligand>
        <name>substrate</name>
    </ligand>
</feature>
<keyword evidence="2 3" id="KW-0560">Oxidoreductase</keyword>
<dbReference type="STRING" id="64969.SAMN02745127_02840"/>
<proteinExistence type="inferred from homology"/>
<dbReference type="RefSeq" id="WP_078746361.1">
    <property type="nucleotide sequence ID" value="NZ_FUXG01000026.1"/>
</dbReference>
<dbReference type="Proteomes" id="UP000191418">
    <property type="component" value="Unassembled WGS sequence"/>
</dbReference>
<feature type="binding site" evidence="4">
    <location>
        <position position="245"/>
    </location>
    <ligand>
        <name>substrate</name>
    </ligand>
</feature>
<feature type="binding site" evidence="4">
    <location>
        <position position="308"/>
    </location>
    <ligand>
        <name>substrate</name>
    </ligand>
</feature>
<dbReference type="GO" id="GO:0003979">
    <property type="term" value="F:UDP-glucose 6-dehydrogenase activity"/>
    <property type="evidence" value="ECO:0007669"/>
    <property type="project" value="UniProtKB-EC"/>
</dbReference>
<organism evidence="6 7">
    <name type="scientific">Oceanospirillum multiglobuliferum</name>
    <dbReference type="NCBI Taxonomy" id="64969"/>
    <lineage>
        <taxon>Bacteria</taxon>
        <taxon>Pseudomonadati</taxon>
        <taxon>Pseudomonadota</taxon>
        <taxon>Gammaproteobacteria</taxon>
        <taxon>Oceanospirillales</taxon>
        <taxon>Oceanospirillaceae</taxon>
        <taxon>Oceanospirillum</taxon>
    </lineage>
</organism>
<dbReference type="SUPFAM" id="SSF52413">
    <property type="entry name" value="UDP-glucose/GDP-mannose dehydrogenase C-terminal domain"/>
    <property type="match status" value="1"/>
</dbReference>
<dbReference type="NCBIfam" id="TIGR03026">
    <property type="entry name" value="NDP-sugDHase"/>
    <property type="match status" value="1"/>
</dbReference>
<dbReference type="InterPro" id="IPR014026">
    <property type="entry name" value="UDP-Glc/GDP-Man_DH_dimer"/>
</dbReference>
<dbReference type="InterPro" id="IPR008927">
    <property type="entry name" value="6-PGluconate_DH-like_C_sf"/>
</dbReference>
<accession>A0A1T4S999</accession>
<evidence type="ECO:0000256" key="3">
    <source>
        <dbReference type="PIRNR" id="PIRNR000124"/>
    </source>
</evidence>
<dbReference type="GO" id="GO:0006065">
    <property type="term" value="P:UDP-glucuronate biosynthetic process"/>
    <property type="evidence" value="ECO:0007669"/>
    <property type="project" value="UniProtKB-UniPathway"/>
</dbReference>
<dbReference type="SMART" id="SM00984">
    <property type="entry name" value="UDPG_MGDP_dh_C"/>
    <property type="match status" value="1"/>
</dbReference>
<evidence type="ECO:0000313" key="7">
    <source>
        <dbReference type="Proteomes" id="UP000191418"/>
    </source>
</evidence>
<evidence type="ECO:0000259" key="5">
    <source>
        <dbReference type="SMART" id="SM00984"/>
    </source>
</evidence>
<dbReference type="PANTHER" id="PTHR43750">
    <property type="entry name" value="UDP-GLUCOSE 6-DEHYDROGENASE TUAD"/>
    <property type="match status" value="1"/>
</dbReference>
<dbReference type="PANTHER" id="PTHR43750:SF3">
    <property type="entry name" value="UDP-GLUCOSE 6-DEHYDROGENASE TUAD"/>
    <property type="match status" value="1"/>
</dbReference>
<evidence type="ECO:0000313" key="6">
    <source>
        <dbReference type="EMBL" id="OPX54376.1"/>
    </source>
</evidence>
<dbReference type="SUPFAM" id="SSF48179">
    <property type="entry name" value="6-phosphogluconate dehydrogenase C-terminal domain-like"/>
    <property type="match status" value="1"/>
</dbReference>
<dbReference type="InterPro" id="IPR017476">
    <property type="entry name" value="UDP-Glc/GDP-Man"/>
</dbReference>
<dbReference type="AlphaFoldDB" id="A0A1T4S999"/>
<evidence type="ECO:0000256" key="1">
    <source>
        <dbReference type="ARBA" id="ARBA00015132"/>
    </source>
</evidence>
<dbReference type="InterPro" id="IPR014027">
    <property type="entry name" value="UDP-Glc/GDP-Man_DH_C"/>
</dbReference>
<dbReference type="Pfam" id="PF00984">
    <property type="entry name" value="UDPG_MGDP_dh"/>
    <property type="match status" value="1"/>
</dbReference>
<dbReference type="GO" id="GO:0000271">
    <property type="term" value="P:polysaccharide biosynthetic process"/>
    <property type="evidence" value="ECO:0007669"/>
    <property type="project" value="InterPro"/>
</dbReference>
<sequence length="427" mass="47662">MNILIMGSDITAWTQAAVLASSGCQVSLLLDQNVEVESSEPQLSRLVQIQQAEGRLQIIRGESLHDPQTNLLIDARVNLDFDSRKQAIEQFALYLSKAQSLVVALVQPVEIGTTDRLQQQLNDQGLTQLSVVYWPSFIQSGRAIESFSRSDRIVLGSQHSGAVQLIKRLLTPFNRSLDNFMLMQPKEAELTKVAINGMLATRVSFMNELARFASLNQIDIEPVRQGIGSDSRIGFQYLYPGCGFGGDAFLQTLQQLTQALGRDYQPDLLSVVCSINEQQKDLLFQKFWRFYQAEIQQRTVAIWGGAFKPNSSDISGSPALILIESLLAHGVRVRLYDPAAAEALSHYFAEHSKRDQLVLCESALIAAEEVDAIMLVTEWKEFWNIDLAALRQKVRQPLLLDGRNIYDPAYAQQSGWIYSGIGRGQAL</sequence>
<dbReference type="EMBL" id="MTSM01000027">
    <property type="protein sequence ID" value="OPX54376.1"/>
    <property type="molecule type" value="Genomic_DNA"/>
</dbReference>
<dbReference type="InterPro" id="IPR036220">
    <property type="entry name" value="UDP-Glc/GDP-Man_DH_C_sf"/>
</dbReference>
<dbReference type="EC" id="1.1.1.22" evidence="3"/>
<evidence type="ECO:0000256" key="4">
    <source>
        <dbReference type="PIRSR" id="PIRSR500134-2"/>
    </source>
</evidence>
<keyword evidence="3" id="KW-0520">NAD</keyword>
<dbReference type="SUPFAM" id="SSF51735">
    <property type="entry name" value="NAD(P)-binding Rossmann-fold domains"/>
    <property type="match status" value="1"/>
</dbReference>
<feature type="binding site" evidence="4">
    <location>
        <begin position="237"/>
        <end position="241"/>
    </location>
    <ligand>
        <name>substrate</name>
    </ligand>
</feature>
<dbReference type="GO" id="GO:0051287">
    <property type="term" value="F:NAD binding"/>
    <property type="evidence" value="ECO:0007669"/>
    <property type="project" value="InterPro"/>
</dbReference>
<dbReference type="InterPro" id="IPR036291">
    <property type="entry name" value="NAD(P)-bd_dom_sf"/>
</dbReference>
<reference evidence="6 7" key="1">
    <citation type="submission" date="2017-01" db="EMBL/GenBank/DDBJ databases">
        <title>Genome Sequencing of a Marine Spirillum, Oceanospirillum multiglobuliferum ATCC 33336, from Japan.</title>
        <authorList>
            <person name="Carney J.G."/>
            <person name="Trachtenberg A.M."/>
            <person name="Rheaume B.A."/>
            <person name="Linnane J.D."/>
            <person name="Pitts N.L."/>
            <person name="Mykles D.L."/>
            <person name="Maclea K.S."/>
        </authorList>
    </citation>
    <scope>NUCLEOTIDE SEQUENCE [LARGE SCALE GENOMIC DNA]</scope>
    <source>
        <strain evidence="6 7">ATCC 33336</strain>
    </source>
</reference>
<dbReference type="Gene3D" id="1.20.5.100">
    <property type="entry name" value="Cytochrome c1, transmembrane anchor, C-terminal"/>
    <property type="match status" value="1"/>
</dbReference>
<dbReference type="UniPathway" id="UPA00038">
    <property type="reaction ID" value="UER00491"/>
</dbReference>
<dbReference type="PIRSF" id="PIRSF500134">
    <property type="entry name" value="UDPglc_DH_bac"/>
    <property type="match status" value="1"/>
</dbReference>